<evidence type="ECO:0000259" key="2">
    <source>
        <dbReference type="Pfam" id="PF14392"/>
    </source>
</evidence>
<feature type="region of interest" description="Disordered" evidence="1">
    <location>
        <begin position="102"/>
        <end position="124"/>
    </location>
</feature>
<feature type="compositionally biased region" description="Basic and acidic residues" evidence="1">
    <location>
        <begin position="102"/>
        <end position="112"/>
    </location>
</feature>
<name>A0AAV2GL92_9ROSI</name>
<evidence type="ECO:0000256" key="1">
    <source>
        <dbReference type="SAM" id="MobiDB-lite"/>
    </source>
</evidence>
<dbReference type="Pfam" id="PF14392">
    <property type="entry name" value="zf-CCHC_4"/>
    <property type="match status" value="1"/>
</dbReference>
<organism evidence="3 4">
    <name type="scientific">Linum trigynum</name>
    <dbReference type="NCBI Taxonomy" id="586398"/>
    <lineage>
        <taxon>Eukaryota</taxon>
        <taxon>Viridiplantae</taxon>
        <taxon>Streptophyta</taxon>
        <taxon>Embryophyta</taxon>
        <taxon>Tracheophyta</taxon>
        <taxon>Spermatophyta</taxon>
        <taxon>Magnoliopsida</taxon>
        <taxon>eudicotyledons</taxon>
        <taxon>Gunneridae</taxon>
        <taxon>Pentapetalae</taxon>
        <taxon>rosids</taxon>
        <taxon>fabids</taxon>
        <taxon>Malpighiales</taxon>
        <taxon>Linaceae</taxon>
        <taxon>Linum</taxon>
    </lineage>
</organism>
<gene>
    <name evidence="3" type="ORF">LTRI10_LOCUS50852</name>
</gene>
<dbReference type="InterPro" id="IPR025836">
    <property type="entry name" value="Zn_knuckle_CX2CX4HX4C"/>
</dbReference>
<feature type="region of interest" description="Disordered" evidence="1">
    <location>
        <begin position="231"/>
        <end position="251"/>
    </location>
</feature>
<protein>
    <recommendedName>
        <fullName evidence="2">Zinc knuckle CX2CX4HX4C domain-containing protein</fullName>
    </recommendedName>
</protein>
<keyword evidence="4" id="KW-1185">Reference proteome</keyword>
<dbReference type="AlphaFoldDB" id="A0AAV2GL92"/>
<reference evidence="3 4" key="1">
    <citation type="submission" date="2024-04" db="EMBL/GenBank/DDBJ databases">
        <authorList>
            <person name="Fracassetti M."/>
        </authorList>
    </citation>
    <scope>NUCLEOTIDE SEQUENCE [LARGE SCALE GENOMIC DNA]</scope>
</reference>
<accession>A0AAV2GL92</accession>
<evidence type="ECO:0000313" key="3">
    <source>
        <dbReference type="EMBL" id="CAL1411498.1"/>
    </source>
</evidence>
<proteinExistence type="predicted"/>
<feature type="region of interest" description="Disordered" evidence="1">
    <location>
        <begin position="176"/>
        <end position="216"/>
    </location>
</feature>
<feature type="compositionally biased region" description="Basic residues" evidence="1">
    <location>
        <begin position="176"/>
        <end position="185"/>
    </location>
</feature>
<dbReference type="EMBL" id="OZ034822">
    <property type="protein sequence ID" value="CAL1411498.1"/>
    <property type="molecule type" value="Genomic_DNA"/>
</dbReference>
<dbReference type="Proteomes" id="UP001497516">
    <property type="component" value="Chromosome 9"/>
</dbReference>
<sequence>MAASEELDTFWVNLKYEFLPTLCFHCGRVEHSKRACMYDPPAGKERFGPHMSTRKIGRRIYEQETERGNFRKPHTSVWVNRSAPMIQGDGTWRSQAKLIKDERGTGRREYQNPKRQTGVPQHMPPVAVDAPVAAAPPVCEMTAAVPIADSTARPTGRQISPNWFSVKSSPCIKIGGRRVRSKKSPRAVGQAKQASRRSSVGRAGPVPHHEESVAKPAVIIEEARRRRLILEEESEEESVEQGPRKNSALPNPGLVENLLLASTVGEQKGVENAGKLKRVVCPSTTIQQQTARSDLGVGGTVRRRLKKKGHKVGPQTVEEGLGVVGPTNGTDGHVVEFSEQDGYQSSGETQAFEASLSLSKEKDDLRSSLAGCLVQEGDSCGTHPQSL</sequence>
<evidence type="ECO:0000313" key="4">
    <source>
        <dbReference type="Proteomes" id="UP001497516"/>
    </source>
</evidence>
<feature type="domain" description="Zinc knuckle CX2CX4HX4C" evidence="2">
    <location>
        <begin position="8"/>
        <end position="38"/>
    </location>
</feature>